<keyword evidence="3" id="KW-1185">Reference proteome</keyword>
<feature type="compositionally biased region" description="Polar residues" evidence="1">
    <location>
        <begin position="7"/>
        <end position="23"/>
    </location>
</feature>
<comment type="caution">
    <text evidence="2">The sequence shown here is derived from an EMBL/GenBank/DDBJ whole genome shotgun (WGS) entry which is preliminary data.</text>
</comment>
<proteinExistence type="predicted"/>
<dbReference type="Proteomes" id="UP001050691">
    <property type="component" value="Unassembled WGS sequence"/>
</dbReference>
<dbReference type="AlphaFoldDB" id="A0AAV5ABV3"/>
<feature type="region of interest" description="Disordered" evidence="1">
    <location>
        <begin position="1"/>
        <end position="23"/>
    </location>
</feature>
<evidence type="ECO:0000313" key="3">
    <source>
        <dbReference type="Proteomes" id="UP001050691"/>
    </source>
</evidence>
<evidence type="ECO:0000256" key="1">
    <source>
        <dbReference type="SAM" id="MobiDB-lite"/>
    </source>
</evidence>
<name>A0AAV5ABV3_9AGAM</name>
<sequence>MRLAAATSPTQSHNQNPTGRNQSKLSISLWNTKEEQPNDNWCLISWWQILQTEKDRKSLGKQLPTLNSIGIHLTRDSITEESDKPGHLPSTPYVAALVFISDISSLCHDLGRAIVAWGPVSPTHHYAPLPMLVITLITAYRLSLPRRLGAHPKLISLLRSSDSTRQIRLLFRDSGV</sequence>
<accession>A0AAV5ABV3</accession>
<protein>
    <submittedName>
        <fullName evidence="2">Uncharacterized protein</fullName>
    </submittedName>
</protein>
<organism evidence="2 3">
    <name type="scientific">Clathrus columnatus</name>
    <dbReference type="NCBI Taxonomy" id="1419009"/>
    <lineage>
        <taxon>Eukaryota</taxon>
        <taxon>Fungi</taxon>
        <taxon>Dikarya</taxon>
        <taxon>Basidiomycota</taxon>
        <taxon>Agaricomycotina</taxon>
        <taxon>Agaricomycetes</taxon>
        <taxon>Phallomycetidae</taxon>
        <taxon>Phallales</taxon>
        <taxon>Clathraceae</taxon>
        <taxon>Clathrus</taxon>
    </lineage>
</organism>
<dbReference type="EMBL" id="BPWL01000006">
    <property type="protein sequence ID" value="GJJ11067.1"/>
    <property type="molecule type" value="Genomic_DNA"/>
</dbReference>
<reference evidence="2" key="1">
    <citation type="submission" date="2021-10" db="EMBL/GenBank/DDBJ databases">
        <title>De novo Genome Assembly of Clathrus columnatus (Basidiomycota, Fungi) Using Illumina and Nanopore Sequence Data.</title>
        <authorList>
            <person name="Ogiso-Tanaka E."/>
            <person name="Itagaki H."/>
            <person name="Hosoya T."/>
            <person name="Hosaka K."/>
        </authorList>
    </citation>
    <scope>NUCLEOTIDE SEQUENCE</scope>
    <source>
        <strain evidence="2">MO-923</strain>
    </source>
</reference>
<evidence type="ECO:0000313" key="2">
    <source>
        <dbReference type="EMBL" id="GJJ11067.1"/>
    </source>
</evidence>
<gene>
    <name evidence="2" type="ORF">Clacol_005298</name>
</gene>